<dbReference type="AlphaFoldDB" id="K6HBK1"/>
<dbReference type="PATRIC" id="fig|1206767.3.peg.1370"/>
<reference evidence="1 2" key="1">
    <citation type="submission" date="2012-07" db="EMBL/GenBank/DDBJ databases">
        <title>Draft genome sequence of Desulfovibrio magneticus str. Maddingley MBC34 obtained from a metagenomic sequence of a methanogenic enrichment isolated from coal-seam formation water in Victoria, Australia.</title>
        <authorList>
            <person name="Greenfield P."/>
            <person name="Hendry P."/>
            <person name="Li D."/>
            <person name="Rosewarne C.P."/>
            <person name="Tran-Dinh N."/>
            <person name="Elbourne L.D.H."/>
            <person name="Paulsen I.T."/>
            <person name="Midgley D.J."/>
        </authorList>
    </citation>
    <scope>NUCLEOTIDE SEQUENCE [LARGE SCALE GENOMIC DNA]</scope>
    <source>
        <strain evidence="2">Maddingley MBC34</strain>
    </source>
</reference>
<evidence type="ECO:0000313" key="2">
    <source>
        <dbReference type="Proteomes" id="UP000006272"/>
    </source>
</evidence>
<dbReference type="EMBL" id="ALAO01000109">
    <property type="protein sequence ID" value="EKO39873.1"/>
    <property type="molecule type" value="Genomic_DNA"/>
</dbReference>
<name>K6HBK1_9BACT</name>
<keyword evidence="1" id="KW-0540">Nuclease</keyword>
<keyword evidence="1" id="KW-0255">Endonuclease</keyword>
<organism evidence="1 2">
    <name type="scientific">Solidesulfovibrio magneticus str. Maddingley MBC34</name>
    <dbReference type="NCBI Taxonomy" id="1206767"/>
    <lineage>
        <taxon>Bacteria</taxon>
        <taxon>Pseudomonadati</taxon>
        <taxon>Thermodesulfobacteriota</taxon>
        <taxon>Desulfovibrionia</taxon>
        <taxon>Desulfovibrionales</taxon>
        <taxon>Desulfovibrionaceae</taxon>
        <taxon>Solidesulfovibrio</taxon>
    </lineage>
</organism>
<comment type="caution">
    <text evidence="1">The sequence shown here is derived from an EMBL/GenBank/DDBJ whole genome shotgun (WGS) entry which is preliminary data.</text>
</comment>
<accession>K6HBK1</accession>
<sequence length="284" mass="30715">MNGQAKRKTMNMRRSPHIIVLATILATATSPRVSPGQTALLQNDLKAISDATTPLRALRIGTTNIYHLKESKSVYFFEAKMQINADGAPKAYNKDTSLGLDNLANAGSAGNWWGIVTDTGNADGKPILQEKGDPAPGFYVSGTTLQDSTKLDEDQKRYVNSEAIPFYVLPKNIQIPMKIGDFGFVVNRSNNAGSGCIFADVGPEDSIGEGSIALAKAIGIPSDPKSEGSEETYAYVIFSNTSLGWPLDPKFITEHAKALFAQWGGLPRLQQAMPKTLTRADKRH</sequence>
<proteinExistence type="predicted"/>
<keyword evidence="1" id="KW-0378">Hydrolase</keyword>
<evidence type="ECO:0000313" key="1">
    <source>
        <dbReference type="EMBL" id="EKO39873.1"/>
    </source>
</evidence>
<protein>
    <submittedName>
        <fullName evidence="1">Restriction endonuclease</fullName>
    </submittedName>
</protein>
<dbReference type="Proteomes" id="UP000006272">
    <property type="component" value="Unassembled WGS sequence"/>
</dbReference>
<dbReference type="GO" id="GO:0004519">
    <property type="term" value="F:endonuclease activity"/>
    <property type="evidence" value="ECO:0007669"/>
    <property type="project" value="UniProtKB-KW"/>
</dbReference>
<gene>
    <name evidence="1" type="ORF">B193_1405</name>
</gene>